<evidence type="ECO:0000313" key="2">
    <source>
        <dbReference type="Proteomes" id="UP000054826"/>
    </source>
</evidence>
<dbReference type="Proteomes" id="UP000054826">
    <property type="component" value="Unassembled WGS sequence"/>
</dbReference>
<dbReference type="AlphaFoldDB" id="A0A0V1KA98"/>
<gene>
    <name evidence="1" type="ORF">T4C_8132</name>
</gene>
<protein>
    <submittedName>
        <fullName evidence="1">Uncharacterized protein</fullName>
    </submittedName>
</protein>
<reference evidence="1 2" key="1">
    <citation type="submission" date="2015-01" db="EMBL/GenBank/DDBJ databases">
        <title>Evolution of Trichinella species and genotypes.</title>
        <authorList>
            <person name="Korhonen P.K."/>
            <person name="Edoardo P."/>
            <person name="Giuseppe L.R."/>
            <person name="Gasser R.B."/>
        </authorList>
    </citation>
    <scope>NUCLEOTIDE SEQUENCE [LARGE SCALE GENOMIC DNA]</scope>
    <source>
        <strain evidence="1">ISS176</strain>
    </source>
</reference>
<evidence type="ECO:0000313" key="1">
    <source>
        <dbReference type="EMBL" id="KRZ44154.1"/>
    </source>
</evidence>
<sequence>MLKLEQQHHIGYLIFDKISPSLNVKRNNRKQLVRNCTFLPYYSLSLKSKNLLFTSQQFCSEKRKYSVTFYSHLSFCSETLVSVKPARDG</sequence>
<dbReference type="EMBL" id="JYDV01000007">
    <property type="protein sequence ID" value="KRZ44154.1"/>
    <property type="molecule type" value="Genomic_DNA"/>
</dbReference>
<name>A0A0V1KA98_TRIPS</name>
<accession>A0A0V1KA98</accession>
<proteinExistence type="predicted"/>
<comment type="caution">
    <text evidence="1">The sequence shown here is derived from an EMBL/GenBank/DDBJ whole genome shotgun (WGS) entry which is preliminary data.</text>
</comment>
<organism evidence="1 2">
    <name type="scientific">Trichinella pseudospiralis</name>
    <name type="common">Parasitic roundworm</name>
    <dbReference type="NCBI Taxonomy" id="6337"/>
    <lineage>
        <taxon>Eukaryota</taxon>
        <taxon>Metazoa</taxon>
        <taxon>Ecdysozoa</taxon>
        <taxon>Nematoda</taxon>
        <taxon>Enoplea</taxon>
        <taxon>Dorylaimia</taxon>
        <taxon>Trichinellida</taxon>
        <taxon>Trichinellidae</taxon>
        <taxon>Trichinella</taxon>
    </lineage>
</organism>